<dbReference type="EMBL" id="BSFN01000002">
    <property type="protein sequence ID" value="GLK87875.1"/>
    <property type="molecule type" value="Genomic_DNA"/>
</dbReference>
<dbReference type="PROSITE" id="PS50056">
    <property type="entry name" value="TYR_PHOSPHATASE_2"/>
    <property type="match status" value="1"/>
</dbReference>
<keyword evidence="1" id="KW-0732">Signal</keyword>
<dbReference type="InterPro" id="IPR029021">
    <property type="entry name" value="Prot-tyrosine_phosphatase-like"/>
</dbReference>
<dbReference type="SUPFAM" id="SSF52799">
    <property type="entry name" value="(Phosphotyrosine protein) phosphatases II"/>
    <property type="match status" value="1"/>
</dbReference>
<keyword evidence="4" id="KW-1185">Reference proteome</keyword>
<dbReference type="PROSITE" id="PS00383">
    <property type="entry name" value="TYR_PHOSPHATASE_1"/>
    <property type="match status" value="1"/>
</dbReference>
<dbReference type="InterPro" id="IPR000387">
    <property type="entry name" value="Tyr_Pase_dom"/>
</dbReference>
<dbReference type="CDD" id="cd14494">
    <property type="entry name" value="PTP_DSP_cys"/>
    <property type="match status" value="1"/>
</dbReference>
<gene>
    <name evidence="3" type="ORF">GCM10017655_09370</name>
</gene>
<name>A0A9W6K535_9PSED</name>
<dbReference type="PANTHER" id="PTHR38745">
    <property type="entry name" value="PHOSPHATASE, PUTATIVE-RELATED"/>
    <property type="match status" value="1"/>
</dbReference>
<protein>
    <recommendedName>
        <fullName evidence="2">Tyrosine specific protein phosphatases domain-containing protein</fullName>
    </recommendedName>
</protein>
<dbReference type="RefSeq" id="WP_271194124.1">
    <property type="nucleotide sequence ID" value="NZ_BSFN01000002.1"/>
</dbReference>
<feature type="domain" description="Tyrosine specific protein phosphatases" evidence="2">
    <location>
        <begin position="169"/>
        <end position="227"/>
    </location>
</feature>
<organism evidence="3 4">
    <name type="scientific">Pseudomonas turukhanskensis</name>
    <dbReference type="NCBI Taxonomy" id="1806536"/>
    <lineage>
        <taxon>Bacteria</taxon>
        <taxon>Pseudomonadati</taxon>
        <taxon>Pseudomonadota</taxon>
        <taxon>Gammaproteobacteria</taxon>
        <taxon>Pseudomonadales</taxon>
        <taxon>Pseudomonadaceae</taxon>
        <taxon>Pseudomonas</taxon>
    </lineage>
</organism>
<feature type="signal peptide" evidence="1">
    <location>
        <begin position="1"/>
        <end position="26"/>
    </location>
</feature>
<dbReference type="InterPro" id="IPR016130">
    <property type="entry name" value="Tyr_Pase_AS"/>
</dbReference>
<accession>A0A9W6K535</accession>
<dbReference type="InterPro" id="IPR026893">
    <property type="entry name" value="Tyr/Ser_Pase_IphP-type"/>
</dbReference>
<evidence type="ECO:0000313" key="3">
    <source>
        <dbReference type="EMBL" id="GLK87875.1"/>
    </source>
</evidence>
<evidence type="ECO:0000256" key="1">
    <source>
        <dbReference type="SAM" id="SignalP"/>
    </source>
</evidence>
<dbReference type="Gene3D" id="3.90.190.10">
    <property type="entry name" value="Protein tyrosine phosphatase superfamily"/>
    <property type="match status" value="1"/>
</dbReference>
<proteinExistence type="predicted"/>
<dbReference type="GO" id="GO:0004721">
    <property type="term" value="F:phosphoprotein phosphatase activity"/>
    <property type="evidence" value="ECO:0007669"/>
    <property type="project" value="InterPro"/>
</dbReference>
<dbReference type="PROSITE" id="PS51257">
    <property type="entry name" value="PROKAR_LIPOPROTEIN"/>
    <property type="match status" value="1"/>
</dbReference>
<reference evidence="3" key="2">
    <citation type="submission" date="2023-01" db="EMBL/GenBank/DDBJ databases">
        <authorList>
            <person name="Sun Q."/>
            <person name="Evtushenko L."/>
        </authorList>
    </citation>
    <scope>NUCLEOTIDE SEQUENCE</scope>
    <source>
        <strain evidence="3">VKM B-2935</strain>
    </source>
</reference>
<evidence type="ECO:0000313" key="4">
    <source>
        <dbReference type="Proteomes" id="UP001143328"/>
    </source>
</evidence>
<dbReference type="Pfam" id="PF13350">
    <property type="entry name" value="Y_phosphatase3"/>
    <property type="match status" value="1"/>
</dbReference>
<sequence length="261" mass="29243">MFTPRLLTLIVPLALVLAGCTTPAHQDSRLVYAQILEQQAEETREQNKFTPKLVSLLATDTGSGNYLFRGNMPINGHEFSYNELRAAMKEAAPGGVLPEQYFLIDISLVNSINPNEAADLAIERQFWKVNSHLGQVINHPVYGSLTSPNDYPAEVRKKLERIPTLSSTDVLLENIQSLLLANQANARPLVLYIHCEAGKDRTGEVAAAYAMKYQGISYLDAYANAKRIAGRELSRFSRNELQWYAYYLREVQKVPSIGDIR</sequence>
<dbReference type="AlphaFoldDB" id="A0A9W6K535"/>
<feature type="chain" id="PRO_5040779471" description="Tyrosine specific protein phosphatases domain-containing protein" evidence="1">
    <location>
        <begin position="27"/>
        <end position="261"/>
    </location>
</feature>
<evidence type="ECO:0000259" key="2">
    <source>
        <dbReference type="PROSITE" id="PS50056"/>
    </source>
</evidence>
<reference evidence="3" key="1">
    <citation type="journal article" date="2014" name="Int. J. Syst. Evol. Microbiol.">
        <title>Complete genome sequence of Corynebacterium casei LMG S-19264T (=DSM 44701T), isolated from a smear-ripened cheese.</title>
        <authorList>
            <consortium name="US DOE Joint Genome Institute (JGI-PGF)"/>
            <person name="Walter F."/>
            <person name="Albersmeier A."/>
            <person name="Kalinowski J."/>
            <person name="Ruckert C."/>
        </authorList>
    </citation>
    <scope>NUCLEOTIDE SEQUENCE</scope>
    <source>
        <strain evidence="3">VKM B-2935</strain>
    </source>
</reference>
<dbReference type="Proteomes" id="UP001143328">
    <property type="component" value="Unassembled WGS sequence"/>
</dbReference>
<comment type="caution">
    <text evidence="3">The sequence shown here is derived from an EMBL/GenBank/DDBJ whole genome shotgun (WGS) entry which is preliminary data.</text>
</comment>
<dbReference type="PANTHER" id="PTHR38745:SF2">
    <property type="entry name" value="TYROSINE SPECIFIC PROTEIN PHOSPHATASES DOMAIN-CONTAINING PROTEIN"/>
    <property type="match status" value="1"/>
</dbReference>